<dbReference type="GO" id="GO:0009401">
    <property type="term" value="P:phosphoenolpyruvate-dependent sugar phosphotransferase system"/>
    <property type="evidence" value="ECO:0007669"/>
    <property type="project" value="InterPro"/>
</dbReference>
<protein>
    <submittedName>
        <fullName evidence="10">PTS transporter subunit IIC</fullName>
    </submittedName>
</protein>
<name>A0A2T4PSC6_9STAP</name>
<evidence type="ECO:0000256" key="3">
    <source>
        <dbReference type="ARBA" id="ARBA00022475"/>
    </source>
</evidence>
<feature type="transmembrane region" description="Helical" evidence="8">
    <location>
        <begin position="135"/>
        <end position="155"/>
    </location>
</feature>
<feature type="transmembrane region" description="Helical" evidence="8">
    <location>
        <begin position="258"/>
        <end position="277"/>
    </location>
</feature>
<reference evidence="10 11" key="1">
    <citation type="journal article" date="2016" name="Front. Microbiol.">
        <title>Comprehensive Phylogenetic Analysis of Bovine Non-aureus Staphylococci Species Based on Whole-Genome Sequencing.</title>
        <authorList>
            <person name="Naushad S."/>
            <person name="Barkema H.W."/>
            <person name="Luby C."/>
            <person name="Condas L.A."/>
            <person name="Nobrega D.B."/>
            <person name="Carson D.A."/>
            <person name="De Buck J."/>
        </authorList>
    </citation>
    <scope>NUCLEOTIDE SEQUENCE [LARGE SCALE GENOMIC DNA]</scope>
    <source>
        <strain evidence="10 11">SNUC 2204</strain>
    </source>
</reference>
<dbReference type="RefSeq" id="WP_016912964.1">
    <property type="nucleotide sequence ID" value="NZ_CANQVP010000064.1"/>
</dbReference>
<feature type="transmembrane region" description="Helical" evidence="8">
    <location>
        <begin position="212"/>
        <end position="229"/>
    </location>
</feature>
<dbReference type="InterPro" id="IPR003352">
    <property type="entry name" value="PTS_EIIC"/>
</dbReference>
<dbReference type="Pfam" id="PF13303">
    <property type="entry name" value="PTS_EIIC_2"/>
    <property type="match status" value="1"/>
</dbReference>
<evidence type="ECO:0000313" key="10">
    <source>
        <dbReference type="EMBL" id="PTI29262.1"/>
    </source>
</evidence>
<keyword evidence="3" id="KW-1003">Cell membrane</keyword>
<evidence type="ECO:0000256" key="1">
    <source>
        <dbReference type="ARBA" id="ARBA00004651"/>
    </source>
</evidence>
<dbReference type="Proteomes" id="UP000241209">
    <property type="component" value="Unassembled WGS sequence"/>
</dbReference>
<evidence type="ECO:0000256" key="6">
    <source>
        <dbReference type="ARBA" id="ARBA00022989"/>
    </source>
</evidence>
<evidence type="ECO:0000256" key="7">
    <source>
        <dbReference type="ARBA" id="ARBA00023136"/>
    </source>
</evidence>
<sequence length="350" mass="37880">MDKRFTVKEFFFNILNGIGVGIVIALIPNAILGVLFSYLAQFHPVLEMFNQALLLMQYAMSFIIGIVVANQFKFQATDAVMIGAAGLIGSGAVKVQNGQFMFVSIGDVVNLIVVLIISCYLMIKLKGKFGSLDMLIMPIIISVLSGFIGMLTLPYVSNVTKGIGKLIEHFSTLNPLLMCILIAIAYALLMVTPISVVAIATAVGLEGLSSGAGNMGIVAACVTFLMGSWKVNDKGINIVLIVGAAKMMIPVYFKNPIIIVPLMINGLMSGLLTYFVGIKGTPMSTGFGYTGFVGPANALKYMDGSLALNIVILIFTYFVIPFVFAYIVHRICLKLLPKYYQEIFLFKENA</sequence>
<keyword evidence="2" id="KW-0813">Transport</keyword>
<dbReference type="GO" id="GO:0005886">
    <property type="term" value="C:plasma membrane"/>
    <property type="evidence" value="ECO:0007669"/>
    <property type="project" value="UniProtKB-SubCell"/>
</dbReference>
<dbReference type="OrthoDB" id="396983at2"/>
<feature type="transmembrane region" description="Helical" evidence="8">
    <location>
        <begin position="48"/>
        <end position="69"/>
    </location>
</feature>
<accession>A0A2T4PSC6</accession>
<evidence type="ECO:0000256" key="2">
    <source>
        <dbReference type="ARBA" id="ARBA00022448"/>
    </source>
</evidence>
<feature type="transmembrane region" description="Helical" evidence="8">
    <location>
        <begin position="99"/>
        <end position="123"/>
    </location>
</feature>
<feature type="transmembrane region" description="Helical" evidence="8">
    <location>
        <begin position="175"/>
        <end position="200"/>
    </location>
</feature>
<comment type="subcellular location">
    <subcellularLocation>
        <location evidence="1">Cell membrane</location>
        <topology evidence="1">Multi-pass membrane protein</topology>
    </subcellularLocation>
</comment>
<dbReference type="GO" id="GO:0008982">
    <property type="term" value="F:protein-N(PI)-phosphohistidine-sugar phosphotransferase activity"/>
    <property type="evidence" value="ECO:0007669"/>
    <property type="project" value="InterPro"/>
</dbReference>
<evidence type="ECO:0000313" key="11">
    <source>
        <dbReference type="Proteomes" id="UP000241209"/>
    </source>
</evidence>
<gene>
    <name evidence="10" type="ORF">BU072_08710</name>
</gene>
<feature type="domain" description="Phosphotransferase system EIIC" evidence="9">
    <location>
        <begin position="13"/>
        <end position="344"/>
    </location>
</feature>
<evidence type="ECO:0000256" key="8">
    <source>
        <dbReference type="SAM" id="Phobius"/>
    </source>
</evidence>
<dbReference type="AlphaFoldDB" id="A0A2T4PSC6"/>
<keyword evidence="7 8" id="KW-0472">Membrane</keyword>
<proteinExistence type="predicted"/>
<keyword evidence="4" id="KW-0762">Sugar transport</keyword>
<dbReference type="EMBL" id="PZFK01000016">
    <property type="protein sequence ID" value="PTI29262.1"/>
    <property type="molecule type" value="Genomic_DNA"/>
</dbReference>
<keyword evidence="5 8" id="KW-0812">Transmembrane</keyword>
<feature type="transmembrane region" description="Helical" evidence="8">
    <location>
        <begin position="306"/>
        <end position="328"/>
    </location>
</feature>
<evidence type="ECO:0000256" key="4">
    <source>
        <dbReference type="ARBA" id="ARBA00022597"/>
    </source>
</evidence>
<evidence type="ECO:0000259" key="9">
    <source>
        <dbReference type="Pfam" id="PF13303"/>
    </source>
</evidence>
<evidence type="ECO:0000256" key="5">
    <source>
        <dbReference type="ARBA" id="ARBA00022692"/>
    </source>
</evidence>
<keyword evidence="6 8" id="KW-1133">Transmembrane helix</keyword>
<feature type="transmembrane region" description="Helical" evidence="8">
    <location>
        <begin position="12"/>
        <end position="36"/>
    </location>
</feature>
<organism evidence="10 11">
    <name type="scientific">Mammaliicoccus vitulinus</name>
    <dbReference type="NCBI Taxonomy" id="71237"/>
    <lineage>
        <taxon>Bacteria</taxon>
        <taxon>Bacillati</taxon>
        <taxon>Bacillota</taxon>
        <taxon>Bacilli</taxon>
        <taxon>Bacillales</taxon>
        <taxon>Staphylococcaceae</taxon>
        <taxon>Mammaliicoccus</taxon>
    </lineage>
</organism>
<comment type="caution">
    <text evidence="10">The sequence shown here is derived from an EMBL/GenBank/DDBJ whole genome shotgun (WGS) entry which is preliminary data.</text>
</comment>
<dbReference type="STRING" id="1167632.GCA_000286335_02296"/>